<reference evidence="1 2" key="1">
    <citation type="submission" date="2019-10" db="EMBL/GenBank/DDBJ databases">
        <title>Description of Paenibacillus humi sp. nov.</title>
        <authorList>
            <person name="Carlier A."/>
            <person name="Qi S."/>
        </authorList>
    </citation>
    <scope>NUCLEOTIDE SEQUENCE [LARGE SCALE GENOMIC DNA]</scope>
    <source>
        <strain evidence="1 2">LMG 31461</strain>
    </source>
</reference>
<proteinExistence type="predicted"/>
<name>A0ABX1XIL3_9BACL</name>
<dbReference type="EMBL" id="WHNY01000075">
    <property type="protein sequence ID" value="NOU68383.1"/>
    <property type="molecule type" value="Genomic_DNA"/>
</dbReference>
<organism evidence="1 2">
    <name type="scientific">Paenibacillus plantarum</name>
    <dbReference type="NCBI Taxonomy" id="2654975"/>
    <lineage>
        <taxon>Bacteria</taxon>
        <taxon>Bacillati</taxon>
        <taxon>Bacillota</taxon>
        <taxon>Bacilli</taxon>
        <taxon>Bacillales</taxon>
        <taxon>Paenibacillaceae</taxon>
        <taxon>Paenibacillus</taxon>
    </lineage>
</organism>
<evidence type="ECO:0008006" key="3">
    <source>
        <dbReference type="Google" id="ProtNLM"/>
    </source>
</evidence>
<keyword evidence="2" id="KW-1185">Reference proteome</keyword>
<gene>
    <name evidence="1" type="ORF">GC096_30615</name>
</gene>
<accession>A0ABX1XIL3</accession>
<evidence type="ECO:0000313" key="2">
    <source>
        <dbReference type="Proteomes" id="UP000653578"/>
    </source>
</evidence>
<comment type="caution">
    <text evidence="1">The sequence shown here is derived from an EMBL/GenBank/DDBJ whole genome shotgun (WGS) entry which is preliminary data.</text>
</comment>
<dbReference type="Proteomes" id="UP000653578">
    <property type="component" value="Unassembled WGS sequence"/>
</dbReference>
<protein>
    <recommendedName>
        <fullName evidence="3">Phage protein</fullName>
    </recommendedName>
</protein>
<evidence type="ECO:0000313" key="1">
    <source>
        <dbReference type="EMBL" id="NOU68383.1"/>
    </source>
</evidence>
<sequence length="132" mass="14883">MVLLIQVIATMTTTNDYLSKLKDLLAIPVEDNGKDGRLIFTIETVIQAIQTWCNIPIVPEELVNVVLQIAEDQYRTKYASEFPETQQAIQSVKRGDVTTTFGSSKTTVKAGPGASFLQRYESQLIAYRKLRW</sequence>